<feature type="region of interest" description="Disordered" evidence="1">
    <location>
        <begin position="1"/>
        <end position="23"/>
    </location>
</feature>
<evidence type="ECO:0000313" key="3">
    <source>
        <dbReference type="Proteomes" id="UP001250858"/>
    </source>
</evidence>
<gene>
    <name evidence="2" type="ORF">RGF97_16820</name>
</gene>
<proteinExistence type="predicted"/>
<evidence type="ECO:0000256" key="1">
    <source>
        <dbReference type="SAM" id="MobiDB-lite"/>
    </source>
</evidence>
<accession>A0ABY9RXE1</accession>
<sequence length="197" mass="22349">MNVQESPSSDNHSTNDPQKVGAHDITTRPLSELERHAKETLASALPPDHWEQLRDLAVGRMQRGSDTTEVRIRWGHLALSTILKGQQEHAEKDPKVTVAEAAWIRAYMIQAFGPSDTDPTRQPSELCNEVLLHIGMSRADVARTADTWTTAPRETILQLRRIKNMLSPLLQIEDLLHRDEKVDQEIHQWLALVPRLP</sequence>
<dbReference type="RefSeq" id="WP_309548827.1">
    <property type="nucleotide sequence ID" value="NZ_CP133762.1"/>
</dbReference>
<dbReference type="Proteomes" id="UP001250858">
    <property type="component" value="Chromosome"/>
</dbReference>
<feature type="compositionally biased region" description="Polar residues" evidence="1">
    <location>
        <begin position="1"/>
        <end position="17"/>
    </location>
</feature>
<dbReference type="EMBL" id="CP133762">
    <property type="protein sequence ID" value="WMX46171.1"/>
    <property type="molecule type" value="Genomic_DNA"/>
</dbReference>
<evidence type="ECO:0000313" key="2">
    <source>
        <dbReference type="EMBL" id="WMX46171.1"/>
    </source>
</evidence>
<protein>
    <submittedName>
        <fullName evidence="2">Uncharacterized protein</fullName>
    </submittedName>
</protein>
<name>A0ABY9RXE1_9ACTN</name>
<organism evidence="2 3">
    <name type="scientific">Streptomyces roseicoloratus</name>
    <dbReference type="NCBI Taxonomy" id="2508722"/>
    <lineage>
        <taxon>Bacteria</taxon>
        <taxon>Bacillati</taxon>
        <taxon>Actinomycetota</taxon>
        <taxon>Actinomycetes</taxon>
        <taxon>Kitasatosporales</taxon>
        <taxon>Streptomycetaceae</taxon>
        <taxon>Streptomyces</taxon>
    </lineage>
</organism>
<keyword evidence="3" id="KW-1185">Reference proteome</keyword>
<reference evidence="2 3" key="1">
    <citation type="submission" date="2023-09" db="EMBL/GenBank/DDBJ databases">
        <title>Complete genome of Streptomyces roseicoloratus T14.</title>
        <authorList>
            <person name="Bashizi T."/>
            <person name="Kim M.-J."/>
            <person name="Lee G."/>
            <person name="Tagele S.B."/>
            <person name="Shin J.-H."/>
        </authorList>
    </citation>
    <scope>NUCLEOTIDE SEQUENCE [LARGE SCALE GENOMIC DNA]</scope>
    <source>
        <strain evidence="2 3">T14</strain>
    </source>
</reference>